<dbReference type="InterPro" id="IPR008969">
    <property type="entry name" value="CarboxyPept-like_regulatory"/>
</dbReference>
<accession>A0ABT0GLI8</accession>
<dbReference type="SUPFAM" id="SSF49464">
    <property type="entry name" value="Carboxypeptidase regulatory domain-like"/>
    <property type="match status" value="1"/>
</dbReference>
<evidence type="ECO:0000313" key="3">
    <source>
        <dbReference type="Proteomes" id="UP001431449"/>
    </source>
</evidence>
<dbReference type="EMBL" id="JALNMH010000015">
    <property type="protein sequence ID" value="MCK7595232.1"/>
    <property type="molecule type" value="Genomic_DNA"/>
</dbReference>
<evidence type="ECO:0000256" key="1">
    <source>
        <dbReference type="SAM" id="MobiDB-lite"/>
    </source>
</evidence>
<sequence length="174" mass="19109">MYFVPEARSAKAPALRREVITRNKRFEPSTLVVPVGSVVVFPNQDVVLHNVFSLSAGAEFDLGLYGPSESREIQLDRPGVVRVHCNVHHSMQTDVIVVDTPFYAQLSADGTFSLRKVPAGAGTLHIWHPRAEPATSRLTLPLKRPLSLALVATKPRVPPHTNKDGESYRAALGR</sequence>
<dbReference type="Proteomes" id="UP001431449">
    <property type="component" value="Unassembled WGS sequence"/>
</dbReference>
<organism evidence="2 3">
    <name type="scientific">Pseudomarimonas salicorniae</name>
    <dbReference type="NCBI Taxonomy" id="2933270"/>
    <lineage>
        <taxon>Bacteria</taxon>
        <taxon>Pseudomonadati</taxon>
        <taxon>Pseudomonadota</taxon>
        <taxon>Gammaproteobacteria</taxon>
        <taxon>Lysobacterales</taxon>
        <taxon>Lysobacteraceae</taxon>
        <taxon>Pseudomarimonas</taxon>
    </lineage>
</organism>
<dbReference type="Gene3D" id="2.60.40.420">
    <property type="entry name" value="Cupredoxins - blue copper proteins"/>
    <property type="match status" value="1"/>
</dbReference>
<proteinExistence type="predicted"/>
<keyword evidence="3" id="KW-1185">Reference proteome</keyword>
<dbReference type="SUPFAM" id="SSF49503">
    <property type="entry name" value="Cupredoxins"/>
    <property type="match status" value="1"/>
</dbReference>
<evidence type="ECO:0008006" key="4">
    <source>
        <dbReference type="Google" id="ProtNLM"/>
    </source>
</evidence>
<dbReference type="InterPro" id="IPR008972">
    <property type="entry name" value="Cupredoxin"/>
</dbReference>
<comment type="caution">
    <text evidence="2">The sequence shown here is derived from an EMBL/GenBank/DDBJ whole genome shotgun (WGS) entry which is preliminary data.</text>
</comment>
<gene>
    <name evidence="2" type="ORF">M0G41_16350</name>
</gene>
<reference evidence="2" key="1">
    <citation type="submission" date="2022-04" db="EMBL/GenBank/DDBJ databases">
        <title>Lysobacter sp. CAU 1642 isolated from sea sand.</title>
        <authorList>
            <person name="Kim W."/>
        </authorList>
    </citation>
    <scope>NUCLEOTIDE SEQUENCE</scope>
    <source>
        <strain evidence="2">CAU 1642</strain>
    </source>
</reference>
<protein>
    <recommendedName>
        <fullName evidence="4">Plastocyanin</fullName>
    </recommendedName>
</protein>
<evidence type="ECO:0000313" key="2">
    <source>
        <dbReference type="EMBL" id="MCK7595232.1"/>
    </source>
</evidence>
<dbReference type="RefSeq" id="WP_248211039.1">
    <property type="nucleotide sequence ID" value="NZ_JALNMH010000015.1"/>
</dbReference>
<name>A0ABT0GLI8_9GAMM</name>
<feature type="region of interest" description="Disordered" evidence="1">
    <location>
        <begin position="155"/>
        <end position="174"/>
    </location>
</feature>